<evidence type="ECO:0000256" key="1">
    <source>
        <dbReference type="ARBA" id="ARBA00001917"/>
    </source>
</evidence>
<dbReference type="PANTHER" id="PTHR22893">
    <property type="entry name" value="NADH OXIDOREDUCTASE-RELATED"/>
    <property type="match status" value="1"/>
</dbReference>
<dbReference type="PANTHER" id="PTHR22893:SF91">
    <property type="entry name" value="NADPH DEHYDROGENASE 2-RELATED"/>
    <property type="match status" value="1"/>
</dbReference>
<dbReference type="RefSeq" id="XP_001747070.1">
    <property type="nucleotide sequence ID" value="XM_001747018.1"/>
</dbReference>
<evidence type="ECO:0000256" key="3">
    <source>
        <dbReference type="ARBA" id="ARBA00023002"/>
    </source>
</evidence>
<dbReference type="eggNOG" id="KOG0134">
    <property type="taxonomic scope" value="Eukaryota"/>
</dbReference>
<evidence type="ECO:0000256" key="2">
    <source>
        <dbReference type="ARBA" id="ARBA00005979"/>
    </source>
</evidence>
<dbReference type="FunFam" id="3.20.20.70:FF:000059">
    <property type="entry name" value="N-ethylmaleimide reductase, FMN-linked"/>
    <property type="match status" value="1"/>
</dbReference>
<dbReference type="InParanoid" id="A9V340"/>
<dbReference type="Gene3D" id="3.20.20.70">
    <property type="entry name" value="Aldolase class I"/>
    <property type="match status" value="1"/>
</dbReference>
<keyword evidence="6" id="KW-1185">Reference proteome</keyword>
<evidence type="ECO:0000259" key="4">
    <source>
        <dbReference type="Pfam" id="PF00724"/>
    </source>
</evidence>
<name>A9V340_MONBE</name>
<dbReference type="Pfam" id="PF00724">
    <property type="entry name" value="Oxidored_FMN"/>
    <property type="match status" value="1"/>
</dbReference>
<gene>
    <name evidence="5" type="ORF">MONBRDRAFT_37659</name>
</gene>
<organism evidence="5 6">
    <name type="scientific">Monosiga brevicollis</name>
    <name type="common">Choanoflagellate</name>
    <dbReference type="NCBI Taxonomy" id="81824"/>
    <lineage>
        <taxon>Eukaryota</taxon>
        <taxon>Choanoflagellata</taxon>
        <taxon>Craspedida</taxon>
        <taxon>Salpingoecidae</taxon>
        <taxon>Monosiga</taxon>
    </lineage>
</organism>
<accession>A9V340</accession>
<evidence type="ECO:0000313" key="6">
    <source>
        <dbReference type="Proteomes" id="UP000001357"/>
    </source>
</evidence>
<comment type="similarity">
    <text evidence="2">Belongs to the NADH:flavin oxidoreductase/NADH oxidase family.</text>
</comment>
<dbReference type="GO" id="GO:0016628">
    <property type="term" value="F:oxidoreductase activity, acting on the CH-CH group of donors, NAD or NADP as acceptor"/>
    <property type="evidence" value="ECO:0007669"/>
    <property type="project" value="UniProtKB-ARBA"/>
</dbReference>
<feature type="domain" description="NADH:flavin oxidoreductase/NADH oxidase N-terminal" evidence="4">
    <location>
        <begin position="14"/>
        <end position="346"/>
    </location>
</feature>
<dbReference type="GO" id="GO:0010181">
    <property type="term" value="F:FMN binding"/>
    <property type="evidence" value="ECO:0007669"/>
    <property type="project" value="InterPro"/>
</dbReference>
<dbReference type="EMBL" id="CH991556">
    <property type="protein sequence ID" value="EDQ87994.1"/>
    <property type="molecule type" value="Genomic_DNA"/>
</dbReference>
<dbReference type="OMA" id="YMECHDS"/>
<protein>
    <recommendedName>
        <fullName evidence="4">NADH:flavin oxidoreductase/NADH oxidase N-terminal domain-containing protein</fullName>
    </recommendedName>
</protein>
<proteinExistence type="inferred from homology"/>
<dbReference type="InterPro" id="IPR001155">
    <property type="entry name" value="OxRdtase_FMN_N"/>
</dbReference>
<evidence type="ECO:0000313" key="5">
    <source>
        <dbReference type="EMBL" id="EDQ87994.1"/>
    </source>
</evidence>
<dbReference type="InterPro" id="IPR013785">
    <property type="entry name" value="Aldolase_TIM"/>
</dbReference>
<dbReference type="AlphaFoldDB" id="A9V340"/>
<dbReference type="Proteomes" id="UP000001357">
    <property type="component" value="Unassembled WGS sequence"/>
</dbReference>
<reference evidence="5 6" key="1">
    <citation type="journal article" date="2008" name="Nature">
        <title>The genome of the choanoflagellate Monosiga brevicollis and the origin of metazoans.</title>
        <authorList>
            <consortium name="JGI Sequencing"/>
            <person name="King N."/>
            <person name="Westbrook M.J."/>
            <person name="Young S.L."/>
            <person name="Kuo A."/>
            <person name="Abedin M."/>
            <person name="Chapman J."/>
            <person name="Fairclough S."/>
            <person name="Hellsten U."/>
            <person name="Isogai Y."/>
            <person name="Letunic I."/>
            <person name="Marr M."/>
            <person name="Pincus D."/>
            <person name="Putnam N."/>
            <person name="Rokas A."/>
            <person name="Wright K.J."/>
            <person name="Zuzow R."/>
            <person name="Dirks W."/>
            <person name="Good M."/>
            <person name="Goodstein D."/>
            <person name="Lemons D."/>
            <person name="Li W."/>
            <person name="Lyons J.B."/>
            <person name="Morris A."/>
            <person name="Nichols S."/>
            <person name="Richter D.J."/>
            <person name="Salamov A."/>
            <person name="Bork P."/>
            <person name="Lim W.A."/>
            <person name="Manning G."/>
            <person name="Miller W.T."/>
            <person name="McGinnis W."/>
            <person name="Shapiro H."/>
            <person name="Tjian R."/>
            <person name="Grigoriev I.V."/>
            <person name="Rokhsar D."/>
        </authorList>
    </citation>
    <scope>NUCLEOTIDE SEQUENCE [LARGE SCALE GENOMIC DNA]</scope>
    <source>
        <strain evidence="6">MX1 / ATCC 50154</strain>
    </source>
</reference>
<sequence length="387" mass="42777">MPAVGAPYAALLSSLKVGDLTLKNRIIMSAMTRARSINNVPNDMNRAYYEQRAGAGLIITEGVPIDKRGSAWTDVPGIYTEEMAEGWKRVTDGVHAKGGLIFAQLWHMGRQAHSSFFDGKLPVGPSPLKIESPKGVPNADGEFVPYEVPHALTVDEIQEIVQQYKQAALLAKAAGFDGIEMHAANGYLVDQFLQSCSNQRTDEYGGSIENRYRFLDQLMDVALEAFPKERVGVRISPNTNFGGSGSPDFRETFTYVAEQVGKREVAYLQVLDGLAFGFHELGEPMTLDEFRPLVSEKTKIFGNVGYTPESGEEAITSGVADAITYGRYFLSNPDFPERLANNWPLNEPPEHAAWFTPDLPNREKYSTSWGYTEYLPYPEEAKQAASA</sequence>
<dbReference type="CDD" id="cd02933">
    <property type="entry name" value="OYE_like_FMN"/>
    <property type="match status" value="1"/>
</dbReference>
<dbReference type="GO" id="GO:0016491">
    <property type="term" value="F:oxidoreductase activity"/>
    <property type="evidence" value="ECO:0000318"/>
    <property type="project" value="GO_Central"/>
</dbReference>
<comment type="cofactor">
    <cofactor evidence="1">
        <name>FMN</name>
        <dbReference type="ChEBI" id="CHEBI:58210"/>
    </cofactor>
</comment>
<dbReference type="InterPro" id="IPR045247">
    <property type="entry name" value="Oye-like"/>
</dbReference>
<dbReference type="KEGG" id="mbr:MONBRDRAFT_37659"/>
<keyword evidence="3" id="KW-0560">Oxidoreductase</keyword>
<dbReference type="STRING" id="81824.A9V340"/>
<dbReference type="GO" id="GO:0005829">
    <property type="term" value="C:cytosol"/>
    <property type="evidence" value="ECO:0007669"/>
    <property type="project" value="UniProtKB-ARBA"/>
</dbReference>
<dbReference type="GeneID" id="5892275"/>
<dbReference type="SUPFAM" id="SSF51395">
    <property type="entry name" value="FMN-linked oxidoreductases"/>
    <property type="match status" value="1"/>
</dbReference>